<evidence type="ECO:0000256" key="1">
    <source>
        <dbReference type="SAM" id="MobiDB-lite"/>
    </source>
</evidence>
<dbReference type="EMBL" id="JANBPU010000122">
    <property type="protein sequence ID" value="KAJ1915947.1"/>
    <property type="molecule type" value="Genomic_DNA"/>
</dbReference>
<evidence type="ECO:0000256" key="2">
    <source>
        <dbReference type="SAM" id="SignalP"/>
    </source>
</evidence>
<dbReference type="Proteomes" id="UP001150538">
    <property type="component" value="Unassembled WGS sequence"/>
</dbReference>
<reference evidence="3" key="1">
    <citation type="submission" date="2022-07" db="EMBL/GenBank/DDBJ databases">
        <title>Phylogenomic reconstructions and comparative analyses of Kickxellomycotina fungi.</title>
        <authorList>
            <person name="Reynolds N.K."/>
            <person name="Stajich J.E."/>
            <person name="Barry K."/>
            <person name="Grigoriev I.V."/>
            <person name="Crous P."/>
            <person name="Smith M.E."/>
        </authorList>
    </citation>
    <scope>NUCLEOTIDE SEQUENCE</scope>
    <source>
        <strain evidence="3">NBRC 100468</strain>
    </source>
</reference>
<protein>
    <submittedName>
        <fullName evidence="3">Uncharacterized protein</fullName>
    </submittedName>
</protein>
<evidence type="ECO:0000313" key="4">
    <source>
        <dbReference type="Proteomes" id="UP001150538"/>
    </source>
</evidence>
<feature type="signal peptide" evidence="2">
    <location>
        <begin position="1"/>
        <end position="24"/>
    </location>
</feature>
<name>A0A9W7ZTS5_9FUNG</name>
<feature type="compositionally biased region" description="Low complexity" evidence="1">
    <location>
        <begin position="47"/>
        <end position="59"/>
    </location>
</feature>
<feature type="compositionally biased region" description="Low complexity" evidence="1">
    <location>
        <begin position="69"/>
        <end position="81"/>
    </location>
</feature>
<evidence type="ECO:0000313" key="3">
    <source>
        <dbReference type="EMBL" id="KAJ1915947.1"/>
    </source>
</evidence>
<organism evidence="3 4">
    <name type="scientific">Mycoemilia scoparia</name>
    <dbReference type="NCBI Taxonomy" id="417184"/>
    <lineage>
        <taxon>Eukaryota</taxon>
        <taxon>Fungi</taxon>
        <taxon>Fungi incertae sedis</taxon>
        <taxon>Zoopagomycota</taxon>
        <taxon>Kickxellomycotina</taxon>
        <taxon>Kickxellomycetes</taxon>
        <taxon>Kickxellales</taxon>
        <taxon>Kickxellaceae</taxon>
        <taxon>Mycoemilia</taxon>
    </lineage>
</organism>
<proteinExistence type="predicted"/>
<gene>
    <name evidence="3" type="ORF">H4219_004052</name>
</gene>
<dbReference type="AlphaFoldDB" id="A0A9W7ZTS5"/>
<feature type="region of interest" description="Disordered" evidence="1">
    <location>
        <begin position="26"/>
        <end position="104"/>
    </location>
</feature>
<accession>A0A9W7ZTS5</accession>
<feature type="chain" id="PRO_5040784112" evidence="2">
    <location>
        <begin position="25"/>
        <end position="104"/>
    </location>
</feature>
<keyword evidence="4" id="KW-1185">Reference proteome</keyword>
<comment type="caution">
    <text evidence="3">The sequence shown here is derived from an EMBL/GenBank/DDBJ whole genome shotgun (WGS) entry which is preliminary data.</text>
</comment>
<sequence length="104" mass="11624">MYLHKRVLLAIFALIVILSAMVKALPRPEDDDDEDKNEDKEHHQQNHNHNNGHHNAQGHWNKGNGNSKGQGRVNINRVGVNPPGGGPGQFQRMGDDRIGMMPSF</sequence>
<keyword evidence="2" id="KW-0732">Signal</keyword>